<evidence type="ECO:0000313" key="1">
    <source>
        <dbReference type="EMBL" id="TLP97416.1"/>
    </source>
</evidence>
<gene>
    <name evidence="1" type="ORF">FEF26_07365</name>
</gene>
<keyword evidence="2" id="KW-1185">Reference proteome</keyword>
<dbReference type="EMBL" id="VAVZ01000017">
    <property type="protein sequence ID" value="TLP97416.1"/>
    <property type="molecule type" value="Genomic_DNA"/>
</dbReference>
<name>A0A5R9BC72_9MICC</name>
<organism evidence="1 2">
    <name type="scientific">Nesterenkonia salmonea</name>
    <dbReference type="NCBI Taxonomy" id="1804987"/>
    <lineage>
        <taxon>Bacteria</taxon>
        <taxon>Bacillati</taxon>
        <taxon>Actinomycetota</taxon>
        <taxon>Actinomycetes</taxon>
        <taxon>Micrococcales</taxon>
        <taxon>Micrococcaceae</taxon>
        <taxon>Nesterenkonia</taxon>
    </lineage>
</organism>
<comment type="caution">
    <text evidence="1">The sequence shown here is derived from an EMBL/GenBank/DDBJ whole genome shotgun (WGS) entry which is preliminary data.</text>
</comment>
<reference evidence="1 2" key="1">
    <citation type="submission" date="2019-05" db="EMBL/GenBank/DDBJ databases">
        <title>Nesterenkonia sp. GY074 isolated from the Southern Atlantic Ocean.</title>
        <authorList>
            <person name="Zhang G."/>
        </authorList>
    </citation>
    <scope>NUCLEOTIDE SEQUENCE [LARGE SCALE GENOMIC DNA]</scope>
    <source>
        <strain evidence="1 2">GY074</strain>
    </source>
</reference>
<dbReference type="AlphaFoldDB" id="A0A5R9BC72"/>
<accession>A0A5R9BC72</accession>
<proteinExistence type="predicted"/>
<protein>
    <submittedName>
        <fullName evidence="1">Uncharacterized protein</fullName>
    </submittedName>
</protein>
<evidence type="ECO:0000313" key="2">
    <source>
        <dbReference type="Proteomes" id="UP000310458"/>
    </source>
</evidence>
<sequence>MILNPHTVFHAGTVPIELERAAEAYDAAAGRLRGVLARLPDYLGELDRAEDVNWDSMASDAYRAVLGLLRLPAEVMIVEVSTLAAQANAIAADLRYYAQQARTLLTLLSAGSGIPLGDAASGAADQFTGLWHEARGALEGHASRFTEFIDRHGGIPSLLHEDLRGSILPG</sequence>
<dbReference type="Proteomes" id="UP000310458">
    <property type="component" value="Unassembled WGS sequence"/>
</dbReference>
<dbReference type="OrthoDB" id="4965386at2"/>
<dbReference type="RefSeq" id="WP_138252897.1">
    <property type="nucleotide sequence ID" value="NZ_VAVZ01000017.1"/>
</dbReference>